<name>A0A066X7R4_COLSU</name>
<dbReference type="PROSITE" id="PS00463">
    <property type="entry name" value="ZN2_CY6_FUNGAL_1"/>
    <property type="match status" value="1"/>
</dbReference>
<keyword evidence="5" id="KW-1185">Reference proteome</keyword>
<dbReference type="SUPFAM" id="SSF57701">
    <property type="entry name" value="Zn2/Cys6 DNA-binding domain"/>
    <property type="match status" value="1"/>
</dbReference>
<dbReference type="SMART" id="SM00066">
    <property type="entry name" value="GAL4"/>
    <property type="match status" value="1"/>
</dbReference>
<dbReference type="AlphaFoldDB" id="A0A066X7R4"/>
<dbReference type="PANTHER" id="PTHR31668">
    <property type="entry name" value="GLUCOSE TRANSPORT TRANSCRIPTION REGULATOR RGT1-RELATED-RELATED"/>
    <property type="match status" value="1"/>
</dbReference>
<evidence type="ECO:0000313" key="4">
    <source>
        <dbReference type="EMBL" id="KDN61786.1"/>
    </source>
</evidence>
<sequence>MPQRSPQPKSADGVVKHRACDECRSRKLACTKEPDGCSRCKREGLTCVYSPQKQMGRPRKRRHVEESEEQPSSDKPPSLDQQLQLPHFTQPTLDTDYSAFFTQDYSNFDYLDLLSPLEGLPPSTLPPELSSLSMAHAEPLYPAEDFQLGIGGVDLLGGINFSESDSANEGLPQDINKSFTSLLSAQVPGTRPGVSPATSSETSHTLSASDPESSSTSISNAKGINREPGAAVKAYSNASCSCLSRLFLSLDALSRLPNDVKTAMGIARSAVRIAHSVIHCPACSVTDITKPLQMQAFQNMMMLGAILPSTANAYAKILELVDSETARAIQEVRNISFSFTEYGGLWYEMCRRDSMCGASQMVDNRELDPNTWRLSTRALLKIDIYGHDFERNDGAGSTERYYHLGLRDIIKQMEERSDRRHNELDAMVAAGLSHPVLHASQSLMVPEGRDDKISLAFFPDDQSYYAEEANRAVGIVRSLVSQEIPVAGAKVMSISETMFHGGFHADAAGETAEVAAAATRFSERA</sequence>
<feature type="compositionally biased region" description="Polar residues" evidence="2">
    <location>
        <begin position="196"/>
        <end position="222"/>
    </location>
</feature>
<feature type="compositionally biased region" description="Polar residues" evidence="2">
    <location>
        <begin position="73"/>
        <end position="82"/>
    </location>
</feature>
<feature type="domain" description="Zn(2)-C6 fungal-type" evidence="3">
    <location>
        <begin position="19"/>
        <end position="49"/>
    </location>
</feature>
<dbReference type="GO" id="GO:0000981">
    <property type="term" value="F:DNA-binding transcription factor activity, RNA polymerase II-specific"/>
    <property type="evidence" value="ECO:0007669"/>
    <property type="project" value="InterPro"/>
</dbReference>
<dbReference type="EMBL" id="JMSE01001382">
    <property type="protein sequence ID" value="KDN61786.1"/>
    <property type="molecule type" value="Genomic_DNA"/>
</dbReference>
<evidence type="ECO:0000256" key="2">
    <source>
        <dbReference type="SAM" id="MobiDB-lite"/>
    </source>
</evidence>
<dbReference type="InterPro" id="IPR036864">
    <property type="entry name" value="Zn2-C6_fun-type_DNA-bd_sf"/>
</dbReference>
<dbReference type="InterPro" id="IPR001138">
    <property type="entry name" value="Zn2Cys6_DnaBD"/>
</dbReference>
<proteinExistence type="predicted"/>
<keyword evidence="1" id="KW-0539">Nucleus</keyword>
<dbReference type="PROSITE" id="PS50048">
    <property type="entry name" value="ZN2_CY6_FUNGAL_2"/>
    <property type="match status" value="1"/>
</dbReference>
<organism evidence="4 5">
    <name type="scientific">Colletotrichum sublineola</name>
    <name type="common">Sorghum anthracnose fungus</name>
    <dbReference type="NCBI Taxonomy" id="1173701"/>
    <lineage>
        <taxon>Eukaryota</taxon>
        <taxon>Fungi</taxon>
        <taxon>Dikarya</taxon>
        <taxon>Ascomycota</taxon>
        <taxon>Pezizomycotina</taxon>
        <taxon>Sordariomycetes</taxon>
        <taxon>Hypocreomycetidae</taxon>
        <taxon>Glomerellales</taxon>
        <taxon>Glomerellaceae</taxon>
        <taxon>Colletotrichum</taxon>
        <taxon>Colletotrichum graminicola species complex</taxon>
    </lineage>
</organism>
<protein>
    <recommendedName>
        <fullName evidence="3">Zn(2)-C6 fungal-type domain-containing protein</fullName>
    </recommendedName>
</protein>
<dbReference type="CDD" id="cd00067">
    <property type="entry name" value="GAL4"/>
    <property type="match status" value="1"/>
</dbReference>
<dbReference type="GO" id="GO:0008270">
    <property type="term" value="F:zinc ion binding"/>
    <property type="evidence" value="ECO:0007669"/>
    <property type="project" value="InterPro"/>
</dbReference>
<dbReference type="Gene3D" id="4.10.240.10">
    <property type="entry name" value="Zn(2)-C6 fungal-type DNA-binding domain"/>
    <property type="match status" value="1"/>
</dbReference>
<accession>A0A066X7R4</accession>
<comment type="caution">
    <text evidence="4">The sequence shown here is derived from an EMBL/GenBank/DDBJ whole genome shotgun (WGS) entry which is preliminary data.</text>
</comment>
<dbReference type="STRING" id="1173701.A0A066X7R4"/>
<dbReference type="Pfam" id="PF00172">
    <property type="entry name" value="Zn_clus"/>
    <property type="match status" value="1"/>
</dbReference>
<dbReference type="HOGENOM" id="CLU_026660_3_0_1"/>
<evidence type="ECO:0000256" key="1">
    <source>
        <dbReference type="ARBA" id="ARBA00023242"/>
    </source>
</evidence>
<feature type="region of interest" description="Disordered" evidence="2">
    <location>
        <begin position="51"/>
        <end position="82"/>
    </location>
</feature>
<dbReference type="eggNOG" id="ENOG502SE9E">
    <property type="taxonomic scope" value="Eukaryota"/>
</dbReference>
<evidence type="ECO:0000313" key="5">
    <source>
        <dbReference type="Proteomes" id="UP000027238"/>
    </source>
</evidence>
<dbReference type="OrthoDB" id="3498215at2759"/>
<evidence type="ECO:0000259" key="3">
    <source>
        <dbReference type="PROSITE" id="PS50048"/>
    </source>
</evidence>
<reference evidence="5" key="1">
    <citation type="journal article" date="2014" name="Genome Announc.">
        <title>Draft genome sequence of Colletotrichum sublineola, a destructive pathogen of cultivated sorghum.</title>
        <authorList>
            <person name="Baroncelli R."/>
            <person name="Sanz-Martin J.M."/>
            <person name="Rech G.E."/>
            <person name="Sukno S.A."/>
            <person name="Thon M.R."/>
        </authorList>
    </citation>
    <scope>NUCLEOTIDE SEQUENCE [LARGE SCALE GENOMIC DNA]</scope>
    <source>
        <strain evidence="5">TX430BB</strain>
    </source>
</reference>
<feature type="region of interest" description="Disordered" evidence="2">
    <location>
        <begin position="187"/>
        <end position="223"/>
    </location>
</feature>
<dbReference type="Proteomes" id="UP000027238">
    <property type="component" value="Unassembled WGS sequence"/>
</dbReference>
<dbReference type="InterPro" id="IPR050797">
    <property type="entry name" value="Carb_Metab_Trans_Reg"/>
</dbReference>
<gene>
    <name evidence="4" type="ORF">CSUB01_00331</name>
</gene>
<dbReference type="OMA" id="VKHRACD"/>